<evidence type="ECO:0000313" key="2">
    <source>
        <dbReference type="Proteomes" id="UP000314294"/>
    </source>
</evidence>
<proteinExistence type="predicted"/>
<gene>
    <name evidence="1" type="ORF">EYF80_046742</name>
</gene>
<sequence length="71" mass="8068">MKITLNERTTRRSVEHLFRLPGNFTVAIHGVPINRTYRYISNPPRNVPVKPRARKLLTTSTVPRTTSATPA</sequence>
<reference evidence="1 2" key="1">
    <citation type="submission" date="2019-03" db="EMBL/GenBank/DDBJ databases">
        <title>First draft genome of Liparis tanakae, snailfish: a comprehensive survey of snailfish specific genes.</title>
        <authorList>
            <person name="Kim W."/>
            <person name="Song I."/>
            <person name="Jeong J.-H."/>
            <person name="Kim D."/>
            <person name="Kim S."/>
            <person name="Ryu S."/>
            <person name="Song J.Y."/>
            <person name="Lee S.K."/>
        </authorList>
    </citation>
    <scope>NUCLEOTIDE SEQUENCE [LARGE SCALE GENOMIC DNA]</scope>
    <source>
        <tissue evidence="1">Muscle</tissue>
    </source>
</reference>
<dbReference type="AlphaFoldDB" id="A0A4Z2FQI4"/>
<protein>
    <submittedName>
        <fullName evidence="1">Uncharacterized protein</fullName>
    </submittedName>
</protein>
<dbReference type="EMBL" id="SRLO01000993">
    <property type="protein sequence ID" value="TNN43063.1"/>
    <property type="molecule type" value="Genomic_DNA"/>
</dbReference>
<dbReference type="Proteomes" id="UP000314294">
    <property type="component" value="Unassembled WGS sequence"/>
</dbReference>
<comment type="caution">
    <text evidence="1">The sequence shown here is derived from an EMBL/GenBank/DDBJ whole genome shotgun (WGS) entry which is preliminary data.</text>
</comment>
<organism evidence="1 2">
    <name type="scientific">Liparis tanakae</name>
    <name type="common">Tanaka's snailfish</name>
    <dbReference type="NCBI Taxonomy" id="230148"/>
    <lineage>
        <taxon>Eukaryota</taxon>
        <taxon>Metazoa</taxon>
        <taxon>Chordata</taxon>
        <taxon>Craniata</taxon>
        <taxon>Vertebrata</taxon>
        <taxon>Euteleostomi</taxon>
        <taxon>Actinopterygii</taxon>
        <taxon>Neopterygii</taxon>
        <taxon>Teleostei</taxon>
        <taxon>Neoteleostei</taxon>
        <taxon>Acanthomorphata</taxon>
        <taxon>Eupercaria</taxon>
        <taxon>Perciformes</taxon>
        <taxon>Cottioidei</taxon>
        <taxon>Cottales</taxon>
        <taxon>Liparidae</taxon>
        <taxon>Liparis</taxon>
    </lineage>
</organism>
<name>A0A4Z2FQI4_9TELE</name>
<accession>A0A4Z2FQI4</accession>
<evidence type="ECO:0000313" key="1">
    <source>
        <dbReference type="EMBL" id="TNN43063.1"/>
    </source>
</evidence>
<keyword evidence="2" id="KW-1185">Reference proteome</keyword>